<dbReference type="EC" id="2.7.13.3" evidence="2"/>
<reference evidence="11 12" key="1">
    <citation type="submission" date="2017-12" db="EMBL/GenBank/DDBJ databases">
        <title>Complete genome sequence of Herbivorax saccincola GGR1, a novel Cellulosome-producing hydrolytic bacterium in a thermophilic biogas plant, established by Illumina and Nanopore MinION sequencing.</title>
        <authorList>
            <person name="Pechtl A."/>
            <person name="Ruckert C."/>
            <person name="Koeck D.E."/>
            <person name="Maus I."/>
            <person name="Winkler A."/>
            <person name="Kalinowski J."/>
            <person name="Puhler A."/>
            <person name="Schwarz W.W."/>
            <person name="Zverlov V.V."/>
            <person name="Schluter A."/>
            <person name="Liebl W."/>
        </authorList>
    </citation>
    <scope>NUCLEOTIDE SEQUENCE [LARGE SCALE GENOMIC DNA]</scope>
    <source>
        <strain evidence="12">SR1</strain>
    </source>
</reference>
<comment type="catalytic activity">
    <reaction evidence="1">
        <text>ATP + protein L-histidine = ADP + protein N-phospho-L-histidine.</text>
        <dbReference type="EC" id="2.7.13.3"/>
    </reaction>
</comment>
<evidence type="ECO:0000256" key="8">
    <source>
        <dbReference type="ARBA" id="ARBA00023012"/>
    </source>
</evidence>
<dbReference type="SUPFAM" id="SSF55874">
    <property type="entry name" value="ATPase domain of HSP90 chaperone/DNA topoisomerase II/histidine kinase"/>
    <property type="match status" value="1"/>
</dbReference>
<dbReference type="Proteomes" id="UP000233534">
    <property type="component" value="Chromosome"/>
</dbReference>
<dbReference type="InterPro" id="IPR003661">
    <property type="entry name" value="HisK_dim/P_dom"/>
</dbReference>
<dbReference type="PRINTS" id="PR00344">
    <property type="entry name" value="BCTRLSENSOR"/>
</dbReference>
<dbReference type="CDD" id="cd00082">
    <property type="entry name" value="HisKA"/>
    <property type="match status" value="1"/>
</dbReference>
<dbReference type="GO" id="GO:0005524">
    <property type="term" value="F:ATP binding"/>
    <property type="evidence" value="ECO:0007669"/>
    <property type="project" value="UniProtKB-KW"/>
</dbReference>
<dbReference type="InterPro" id="IPR000014">
    <property type="entry name" value="PAS"/>
</dbReference>
<proteinExistence type="predicted"/>
<dbReference type="Pfam" id="PF00512">
    <property type="entry name" value="HisKA"/>
    <property type="match status" value="1"/>
</dbReference>
<dbReference type="InterPro" id="IPR029016">
    <property type="entry name" value="GAF-like_dom_sf"/>
</dbReference>
<dbReference type="InterPro" id="IPR036890">
    <property type="entry name" value="HATPase_C_sf"/>
</dbReference>
<evidence type="ECO:0000256" key="5">
    <source>
        <dbReference type="ARBA" id="ARBA00022741"/>
    </source>
</evidence>
<dbReference type="InterPro" id="IPR003594">
    <property type="entry name" value="HATPase_dom"/>
</dbReference>
<dbReference type="Gene3D" id="3.30.565.10">
    <property type="entry name" value="Histidine kinase-like ATPase, C-terminal domain"/>
    <property type="match status" value="1"/>
</dbReference>
<keyword evidence="5" id="KW-0547">Nucleotide-binding</keyword>
<keyword evidence="3" id="KW-0597">Phosphoprotein</keyword>
<dbReference type="KEGG" id="hsc:HVS_07220"/>
<dbReference type="SUPFAM" id="SSF55781">
    <property type="entry name" value="GAF domain-like"/>
    <property type="match status" value="1"/>
</dbReference>
<dbReference type="EMBL" id="CP025197">
    <property type="protein sequence ID" value="AUG57361.1"/>
    <property type="molecule type" value="Genomic_DNA"/>
</dbReference>
<evidence type="ECO:0000256" key="6">
    <source>
        <dbReference type="ARBA" id="ARBA00022777"/>
    </source>
</evidence>
<dbReference type="InterPro" id="IPR004358">
    <property type="entry name" value="Sig_transdc_His_kin-like_C"/>
</dbReference>
<keyword evidence="7" id="KW-0067">ATP-binding</keyword>
<dbReference type="InterPro" id="IPR036097">
    <property type="entry name" value="HisK_dim/P_sf"/>
</dbReference>
<keyword evidence="4 11" id="KW-0808">Transferase</keyword>
<dbReference type="Gene3D" id="1.10.287.130">
    <property type="match status" value="1"/>
</dbReference>
<organism evidence="11 12">
    <name type="scientific">Acetivibrio saccincola</name>
    <dbReference type="NCBI Taxonomy" id="1677857"/>
    <lineage>
        <taxon>Bacteria</taxon>
        <taxon>Bacillati</taxon>
        <taxon>Bacillota</taxon>
        <taxon>Clostridia</taxon>
        <taxon>Eubacteriales</taxon>
        <taxon>Oscillospiraceae</taxon>
        <taxon>Acetivibrio</taxon>
    </lineage>
</organism>
<gene>
    <name evidence="11" type="primary">dctB</name>
    <name evidence="11" type="ORF">HVS_07220</name>
</gene>
<dbReference type="SMART" id="SM00388">
    <property type="entry name" value="HisKA"/>
    <property type="match status" value="1"/>
</dbReference>
<dbReference type="Pfam" id="PF02518">
    <property type="entry name" value="HATPase_c"/>
    <property type="match status" value="1"/>
</dbReference>
<dbReference type="Pfam" id="PF00989">
    <property type="entry name" value="PAS"/>
    <property type="match status" value="1"/>
</dbReference>
<evidence type="ECO:0000259" key="9">
    <source>
        <dbReference type="PROSITE" id="PS50109"/>
    </source>
</evidence>
<keyword evidence="12" id="KW-1185">Reference proteome</keyword>
<dbReference type="SMART" id="SM00387">
    <property type="entry name" value="HATPase_c"/>
    <property type="match status" value="1"/>
</dbReference>
<dbReference type="SUPFAM" id="SSF47384">
    <property type="entry name" value="Homodimeric domain of signal transducing histidine kinase"/>
    <property type="match status" value="1"/>
</dbReference>
<dbReference type="InterPro" id="IPR013767">
    <property type="entry name" value="PAS_fold"/>
</dbReference>
<dbReference type="PROSITE" id="PS50112">
    <property type="entry name" value="PAS"/>
    <property type="match status" value="1"/>
</dbReference>
<dbReference type="InterPro" id="IPR003018">
    <property type="entry name" value="GAF"/>
</dbReference>
<evidence type="ECO:0000259" key="10">
    <source>
        <dbReference type="PROSITE" id="PS50112"/>
    </source>
</evidence>
<keyword evidence="6" id="KW-0418">Kinase</keyword>
<dbReference type="PANTHER" id="PTHR43065:SF10">
    <property type="entry name" value="PEROXIDE STRESS-ACTIVATED HISTIDINE KINASE MAK3"/>
    <property type="match status" value="1"/>
</dbReference>
<evidence type="ECO:0000256" key="1">
    <source>
        <dbReference type="ARBA" id="ARBA00000085"/>
    </source>
</evidence>
<dbReference type="RefSeq" id="WP_101300640.1">
    <property type="nucleotide sequence ID" value="NZ_CP025197.1"/>
</dbReference>
<protein>
    <recommendedName>
        <fullName evidence="2">histidine kinase</fullName>
        <ecNumber evidence="2">2.7.13.3</ecNumber>
    </recommendedName>
</protein>
<feature type="domain" description="PAS" evidence="10">
    <location>
        <begin position="24"/>
        <end position="60"/>
    </location>
</feature>
<dbReference type="PROSITE" id="PS50109">
    <property type="entry name" value="HIS_KIN"/>
    <property type="match status" value="1"/>
</dbReference>
<evidence type="ECO:0000256" key="3">
    <source>
        <dbReference type="ARBA" id="ARBA00022553"/>
    </source>
</evidence>
<dbReference type="PANTHER" id="PTHR43065">
    <property type="entry name" value="SENSOR HISTIDINE KINASE"/>
    <property type="match status" value="1"/>
</dbReference>
<dbReference type="SUPFAM" id="SSF55785">
    <property type="entry name" value="PYP-like sensor domain (PAS domain)"/>
    <property type="match status" value="1"/>
</dbReference>
<dbReference type="NCBIfam" id="TIGR00229">
    <property type="entry name" value="sensory_box"/>
    <property type="match status" value="1"/>
</dbReference>
<dbReference type="CDD" id="cd00130">
    <property type="entry name" value="PAS"/>
    <property type="match status" value="1"/>
</dbReference>
<accession>A0A2K9ELA1</accession>
<evidence type="ECO:0000256" key="4">
    <source>
        <dbReference type="ARBA" id="ARBA00022679"/>
    </source>
</evidence>
<evidence type="ECO:0000313" key="12">
    <source>
        <dbReference type="Proteomes" id="UP000233534"/>
    </source>
</evidence>
<keyword evidence="8" id="KW-0902">Two-component regulatory system</keyword>
<feature type="domain" description="Histidine kinase" evidence="9">
    <location>
        <begin position="351"/>
        <end position="572"/>
    </location>
</feature>
<name>A0A2K9ELA1_9FIRM</name>
<evidence type="ECO:0000256" key="7">
    <source>
        <dbReference type="ARBA" id="ARBA00022840"/>
    </source>
</evidence>
<dbReference type="GO" id="GO:0000155">
    <property type="term" value="F:phosphorelay sensor kinase activity"/>
    <property type="evidence" value="ECO:0007669"/>
    <property type="project" value="InterPro"/>
</dbReference>
<dbReference type="InterPro" id="IPR035965">
    <property type="entry name" value="PAS-like_dom_sf"/>
</dbReference>
<sequence>MNDNRHIFYLSKSTHPLALLESLMISSTEYAIIATDLDNKVVLWNKGAELIYGYTCHEMLLNELPTNLHKKDSIGKNFSYLINSPTNSNLIDHTMHAVRKDGTLLPVSVTVTPRINKNNQIEGLLIMTREITKYIHQEQCRVALIEIAHLVNSNKPLDEMLSKICSTISSFLETSLVYICLFDPGSNGFYINSCSSSCEKMRQHSCTYHSHEKDVPEGKKGCFYTYTRLTINSTDIKNHDILKFINENDFSNEDFSIIHIPLTSDDSLLGILHIVVTTLRKDFLLKESQILSLIANEITAGIQRRRLVEEIKDYAENLEKMVKTRTDQLREKDAQLIQSAKLATLGEMATGIAHEINQPLAGISLITQGLILAKVRNVLNDKLLFEKLNEIIEQTERINKIIGHLRTFARQSDQTKKEIDIKMPLFDVFKLIGQQLIKRKITVETNIEENLPPILADHNKLEQVFLNIIANARDAIEELRMKNPDKKDGIISINAYHRKNTVIIEIADNGIGISEKVKEKIFEPFFTTKDVDKGTGLGLSITYGIVKEFNGIIEIESKEMEGSKFIIKFPAI</sequence>
<dbReference type="InterPro" id="IPR005467">
    <property type="entry name" value="His_kinase_dom"/>
</dbReference>
<dbReference type="AlphaFoldDB" id="A0A2K9ELA1"/>
<dbReference type="Gene3D" id="3.30.450.20">
    <property type="entry name" value="PAS domain"/>
    <property type="match status" value="1"/>
</dbReference>
<evidence type="ECO:0000313" key="11">
    <source>
        <dbReference type="EMBL" id="AUG57361.1"/>
    </source>
</evidence>
<evidence type="ECO:0000256" key="2">
    <source>
        <dbReference type="ARBA" id="ARBA00012438"/>
    </source>
</evidence>
<dbReference type="SMART" id="SM00065">
    <property type="entry name" value="GAF"/>
    <property type="match status" value="1"/>
</dbReference>
<dbReference type="Gene3D" id="3.30.450.40">
    <property type="match status" value="1"/>
</dbReference>